<sequence>MTAFRLFVFFYLSLFLMGCSTRQIIRDSEYRDAEAAYRSGDISQALERFPKKEKKGYITSLEKAWLGLWTGEADNKDLLRQSRTFDERKFTSILRETEYFFYSEAEDGYIPAEHEVIVMHLINATYFMRQKKWAQASVETRKATFFLQNYFREDQSHFDDPALRLWLAGIYAALGEWNEAQVDLRKVYQLTKNKEALRLSELSRAPDNITLIFDGSGPTLRWYEGNATPEFLNRTQTPKTELHFSTLPWFERHQQRNTAIRNVVMKSNYMAQYYGLKGSVGAEKSAGFVASNTIRGVGIAAGVVIIGGGLYLLAQSGASGAGEAAGYIIGTGLLAGETLWEKGDEVSKAFTESAEENKTRGLENLKTYRFVRFLPSWISFMDSGIPETANTKGFVIKSPQGKTAVQFLQRF</sequence>
<accession>A0ABY4CES0</accession>
<dbReference type="RefSeq" id="WP_243540773.1">
    <property type="nucleotide sequence ID" value="NZ_CP093442.1"/>
</dbReference>
<protein>
    <recommendedName>
        <fullName evidence="3">Tetratricopeptide repeat protein</fullName>
    </recommendedName>
</protein>
<gene>
    <name evidence="1" type="ORF">MNR06_08325</name>
</gene>
<evidence type="ECO:0000313" key="1">
    <source>
        <dbReference type="EMBL" id="UOF02954.1"/>
    </source>
</evidence>
<dbReference type="EMBL" id="CP093442">
    <property type="protein sequence ID" value="UOF02954.1"/>
    <property type="molecule type" value="Genomic_DNA"/>
</dbReference>
<evidence type="ECO:0008006" key="3">
    <source>
        <dbReference type="Google" id="ProtNLM"/>
    </source>
</evidence>
<dbReference type="SUPFAM" id="SSF48452">
    <property type="entry name" value="TPR-like"/>
    <property type="match status" value="1"/>
</dbReference>
<dbReference type="PROSITE" id="PS51257">
    <property type="entry name" value="PROKAR_LIPOPROTEIN"/>
    <property type="match status" value="1"/>
</dbReference>
<reference evidence="1" key="1">
    <citation type="submission" date="2022-03" db="EMBL/GenBank/DDBJ databases">
        <title>Genome Identification and Characterization of new species Bdellovibrio reynosense LBG001 sp. nov. from a Mexico soil sample.</title>
        <authorList>
            <person name="Camilli A."/>
            <person name="Ajao Y."/>
            <person name="Guo X."/>
        </authorList>
    </citation>
    <scope>NUCLEOTIDE SEQUENCE</scope>
    <source>
        <strain evidence="1">LBG001</strain>
    </source>
</reference>
<organism evidence="1 2">
    <name type="scientific">Bdellovibrio reynosensis</name>
    <dbReference type="NCBI Taxonomy" id="2835041"/>
    <lineage>
        <taxon>Bacteria</taxon>
        <taxon>Pseudomonadati</taxon>
        <taxon>Bdellovibrionota</taxon>
        <taxon>Bdellovibrionia</taxon>
        <taxon>Bdellovibrionales</taxon>
        <taxon>Pseudobdellovibrionaceae</taxon>
        <taxon>Bdellovibrio</taxon>
    </lineage>
</organism>
<dbReference type="InterPro" id="IPR011990">
    <property type="entry name" value="TPR-like_helical_dom_sf"/>
</dbReference>
<proteinExistence type="predicted"/>
<name>A0ABY4CES0_9BACT</name>
<dbReference type="Proteomes" id="UP000830116">
    <property type="component" value="Chromosome"/>
</dbReference>
<evidence type="ECO:0000313" key="2">
    <source>
        <dbReference type="Proteomes" id="UP000830116"/>
    </source>
</evidence>
<keyword evidence="2" id="KW-1185">Reference proteome</keyword>